<dbReference type="Proteomes" id="UP000017813">
    <property type="component" value="Unassembled WGS sequence"/>
</dbReference>
<dbReference type="eggNOG" id="COG3686">
    <property type="taxonomic scope" value="Bacteria"/>
</dbReference>
<dbReference type="GO" id="GO:0016020">
    <property type="term" value="C:membrane"/>
    <property type="evidence" value="ECO:0007669"/>
    <property type="project" value="UniProtKB-SubCell"/>
</dbReference>
<comment type="caution">
    <text evidence="6">The sequence shown here is derived from an EMBL/GenBank/DDBJ whole genome shotgun (WGS) entry which is preliminary data.</text>
</comment>
<feature type="transmembrane region" description="Helical" evidence="5">
    <location>
        <begin position="110"/>
        <end position="126"/>
    </location>
</feature>
<keyword evidence="4 5" id="KW-0472">Membrane</keyword>
<dbReference type="Pfam" id="PF01124">
    <property type="entry name" value="MAPEG"/>
    <property type="match status" value="1"/>
</dbReference>
<proteinExistence type="predicted"/>
<dbReference type="OrthoDB" id="513661at2"/>
<dbReference type="InterPro" id="IPR001129">
    <property type="entry name" value="Membr-assoc_MAPEG"/>
</dbReference>
<keyword evidence="2 5" id="KW-0812">Transmembrane</keyword>
<dbReference type="InterPro" id="IPR023352">
    <property type="entry name" value="MAPEG-like_dom_sf"/>
</dbReference>
<dbReference type="PANTHER" id="PTHR35371:SF1">
    <property type="entry name" value="BLR7753 PROTEIN"/>
    <property type="match status" value="1"/>
</dbReference>
<evidence type="ECO:0000256" key="2">
    <source>
        <dbReference type="ARBA" id="ARBA00022692"/>
    </source>
</evidence>
<organism evidence="6 7">
    <name type="scientific">Simonsiella muelleri ATCC 29453</name>
    <dbReference type="NCBI Taxonomy" id="641147"/>
    <lineage>
        <taxon>Bacteria</taxon>
        <taxon>Pseudomonadati</taxon>
        <taxon>Pseudomonadota</taxon>
        <taxon>Betaproteobacteria</taxon>
        <taxon>Neisseriales</taxon>
        <taxon>Neisseriaceae</taxon>
        <taxon>Simonsiella</taxon>
    </lineage>
</organism>
<dbReference type="AlphaFoldDB" id="V9HM14"/>
<keyword evidence="7" id="KW-1185">Reference proteome</keyword>
<accession>V9HM14</accession>
<evidence type="ECO:0000313" key="6">
    <source>
        <dbReference type="EMBL" id="EFG31458.1"/>
    </source>
</evidence>
<dbReference type="STRING" id="641147.HMPREF9021_00728"/>
<dbReference type="Gene3D" id="1.20.120.550">
    <property type="entry name" value="Membrane associated eicosanoid/glutathione metabolism-like domain"/>
    <property type="match status" value="1"/>
</dbReference>
<reference evidence="6 7" key="2">
    <citation type="submission" date="2011-10" db="EMBL/GenBank/DDBJ databases">
        <title>The Genome Sequence of Simonsiella muelleri ATCC 29453.</title>
        <authorList>
            <consortium name="The Broad Institute Genome Sequencing Platform"/>
            <consortium name="The Broad Institute Genome Sequencing Center for Infectious Disease"/>
            <person name="Earl A."/>
            <person name="Ward D."/>
            <person name="Feldgarden M."/>
            <person name="Gevers D."/>
            <person name="Izard J."/>
            <person name="Baranova O.V."/>
            <person name="Blanton J.M."/>
            <person name="Tanner A.C."/>
            <person name="Dewhirst F."/>
            <person name="Young S.K."/>
            <person name="Zeng Q."/>
            <person name="Gargeya S."/>
            <person name="Fitzgerald M."/>
            <person name="Haas B."/>
            <person name="Abouelleil A."/>
            <person name="Alvarado L."/>
            <person name="Arachchi H.M."/>
            <person name="Berlin A."/>
            <person name="Brown A."/>
            <person name="Chapman S.B."/>
            <person name="Chen Z."/>
            <person name="Dunbar C."/>
            <person name="Freedman E."/>
            <person name="Gearin G."/>
            <person name="Goldberg J."/>
            <person name="Griggs A."/>
            <person name="Gujja S."/>
            <person name="Heiman D."/>
            <person name="Howarth C."/>
            <person name="Larson L."/>
            <person name="Lui A."/>
            <person name="MacDonald P.J.P."/>
            <person name="Montmayeur A."/>
            <person name="Murphy C."/>
            <person name="Neiman D."/>
            <person name="Pearson M."/>
            <person name="Priest M."/>
            <person name="Roberts A."/>
            <person name="Saif S."/>
            <person name="Shea T."/>
            <person name="Shenoy N."/>
            <person name="Sisk P."/>
            <person name="Stolte C."/>
            <person name="Sykes S."/>
            <person name="Wortman J."/>
            <person name="Nusbaum C."/>
            <person name="Birren B."/>
        </authorList>
    </citation>
    <scope>NUCLEOTIDE SEQUENCE [LARGE SCALE GENOMIC DNA]</scope>
    <source>
        <strain evidence="6 7">ATCC 29453</strain>
    </source>
</reference>
<dbReference type="PANTHER" id="PTHR35371">
    <property type="entry name" value="INNER MEMBRANE PROTEIN"/>
    <property type="match status" value="1"/>
</dbReference>
<evidence type="ECO:0000256" key="4">
    <source>
        <dbReference type="ARBA" id="ARBA00023136"/>
    </source>
</evidence>
<reference evidence="6 7" key="1">
    <citation type="submission" date="2010-03" db="EMBL/GenBank/DDBJ databases">
        <authorList>
            <consortium name="The Broad Institute Genome Sequencing Platform"/>
            <person name="Ward D."/>
            <person name="Earl A."/>
            <person name="Feldgarden M."/>
            <person name="Gevers D."/>
            <person name="Young S."/>
            <person name="Zeng Q."/>
            <person name="Koehrsen M."/>
            <person name="Alvarado L."/>
            <person name="Berlin A.M."/>
            <person name="Borenstein D."/>
            <person name="Chapman S.B."/>
            <person name="Chen Z."/>
            <person name="Engels R."/>
            <person name="Freedman E."/>
            <person name="Gellesch M."/>
            <person name="Goldberg J."/>
            <person name="Griggs A."/>
            <person name="Gujja S."/>
            <person name="Heilman E.R."/>
            <person name="Heiman D.I."/>
            <person name="Hepburn T.A."/>
            <person name="Howarth C."/>
            <person name="Jen D."/>
            <person name="Larson L."/>
            <person name="Mehta T."/>
            <person name="Park D."/>
            <person name="Pearson M."/>
            <person name="Richards J."/>
            <person name="Roberts A."/>
            <person name="Saif S."/>
            <person name="Shea T.D."/>
            <person name="Shenoy N."/>
            <person name="Sisk P."/>
            <person name="Stolte C."/>
            <person name="Sykes S.N."/>
            <person name="Walk T."/>
            <person name="White J."/>
            <person name="Yandava C."/>
            <person name="Izard J."/>
            <person name="Baranova O.V."/>
            <person name="Blanton J.M."/>
            <person name="Tanner A.C."/>
            <person name="Dewhirst F."/>
            <person name="Haas B."/>
            <person name="Nusbaum C."/>
            <person name="Birren B."/>
        </authorList>
    </citation>
    <scope>NUCLEOTIDE SEQUENCE [LARGE SCALE GENOMIC DNA]</scope>
    <source>
        <strain evidence="6 7">ATCC 29453</strain>
    </source>
</reference>
<dbReference type="KEGG" id="smur:BWP33_09635"/>
<dbReference type="HOGENOM" id="CLU_110778_2_1_4"/>
<comment type="subcellular location">
    <subcellularLocation>
        <location evidence="1">Membrane</location>
    </subcellularLocation>
</comment>
<feature type="transmembrane region" description="Helical" evidence="5">
    <location>
        <begin position="82"/>
        <end position="101"/>
    </location>
</feature>
<sequence>MTFAYFTLLIFILLNLFCAAYAKKLAGFTPANNHDPRDFLAKATGKAARANAAQQNGYETFAAYAAAVIVAHATGDASQGVINFWAFVFIVSRVAFIWCYVQDKSWMRSAMWGVGFLSIVALFIAAI</sequence>
<evidence type="ECO:0008006" key="8">
    <source>
        <dbReference type="Google" id="ProtNLM"/>
    </source>
</evidence>
<dbReference type="RefSeq" id="WP_002641511.1">
    <property type="nucleotide sequence ID" value="NZ_CP019448.1"/>
</dbReference>
<dbReference type="EMBL" id="ADCY02000011">
    <property type="protein sequence ID" value="EFG31458.1"/>
    <property type="molecule type" value="Genomic_DNA"/>
</dbReference>
<evidence type="ECO:0000256" key="5">
    <source>
        <dbReference type="SAM" id="Phobius"/>
    </source>
</evidence>
<name>V9HM14_9NEIS</name>
<protein>
    <recommendedName>
        <fullName evidence="8">MAPEG family protein</fullName>
    </recommendedName>
</protein>
<evidence type="ECO:0000313" key="7">
    <source>
        <dbReference type="Proteomes" id="UP000017813"/>
    </source>
</evidence>
<keyword evidence="3 5" id="KW-1133">Transmembrane helix</keyword>
<dbReference type="SUPFAM" id="SSF161084">
    <property type="entry name" value="MAPEG domain-like"/>
    <property type="match status" value="1"/>
</dbReference>
<evidence type="ECO:0000256" key="3">
    <source>
        <dbReference type="ARBA" id="ARBA00022989"/>
    </source>
</evidence>
<gene>
    <name evidence="6" type="ORF">HMPREF9021_00728</name>
</gene>
<evidence type="ECO:0000256" key="1">
    <source>
        <dbReference type="ARBA" id="ARBA00004370"/>
    </source>
</evidence>